<feature type="coiled-coil region" evidence="1">
    <location>
        <begin position="34"/>
        <end position="124"/>
    </location>
</feature>
<reference evidence="2" key="1">
    <citation type="submission" date="2021-06" db="EMBL/GenBank/DDBJ databases">
        <authorList>
            <person name="Gannon L."/>
            <person name="Redgwell R T."/>
            <person name="Michniewski S."/>
            <person name="Harrison D C."/>
            <person name="Millard A."/>
        </authorList>
    </citation>
    <scope>NUCLEOTIDE SEQUENCE</scope>
</reference>
<proteinExistence type="predicted"/>
<accession>A0A8D9C8R1</accession>
<name>A0A8D9C8R1_9VIRU</name>
<dbReference type="EMBL" id="OU342829">
    <property type="protein sequence ID" value="CAG7580277.1"/>
    <property type="molecule type" value="Genomic_DNA"/>
</dbReference>
<organism evidence="2">
    <name type="scientific">uncultured marine phage</name>
    <dbReference type="NCBI Taxonomy" id="707152"/>
    <lineage>
        <taxon>Viruses</taxon>
        <taxon>environmental samples</taxon>
    </lineage>
</organism>
<gene>
    <name evidence="2" type="ORF">SLAVMIC_00335</name>
</gene>
<sequence>MKSFFKKLDMKSWMILILLALTLVFGFKWYFSGDAGSKERIEQLEKENEQLSDERADNIKLINILEIEVTNLEKVIETKEEIIDSLDVMVGIQDQKIAESKRELYKMRKEIEEKKEKIEELKKNPFKRTGNDLLNSLKNKVN</sequence>
<evidence type="ECO:0000256" key="1">
    <source>
        <dbReference type="SAM" id="Coils"/>
    </source>
</evidence>
<evidence type="ECO:0000313" key="2">
    <source>
        <dbReference type="EMBL" id="CAG7580277.1"/>
    </source>
</evidence>
<protein>
    <submittedName>
        <fullName evidence="2">Putative outer capsid protein</fullName>
    </submittedName>
</protein>
<keyword evidence="1" id="KW-0175">Coiled coil</keyword>